<dbReference type="Proteomes" id="UP000826656">
    <property type="component" value="Unassembled WGS sequence"/>
</dbReference>
<keyword evidence="2" id="KW-1185">Reference proteome</keyword>
<name>A0ABQ7UDV2_SOLTU</name>
<organism evidence="1 2">
    <name type="scientific">Solanum tuberosum</name>
    <name type="common">Potato</name>
    <dbReference type="NCBI Taxonomy" id="4113"/>
    <lineage>
        <taxon>Eukaryota</taxon>
        <taxon>Viridiplantae</taxon>
        <taxon>Streptophyta</taxon>
        <taxon>Embryophyta</taxon>
        <taxon>Tracheophyta</taxon>
        <taxon>Spermatophyta</taxon>
        <taxon>Magnoliopsida</taxon>
        <taxon>eudicotyledons</taxon>
        <taxon>Gunneridae</taxon>
        <taxon>Pentapetalae</taxon>
        <taxon>asterids</taxon>
        <taxon>lamiids</taxon>
        <taxon>Solanales</taxon>
        <taxon>Solanaceae</taxon>
        <taxon>Solanoideae</taxon>
        <taxon>Solaneae</taxon>
        <taxon>Solanum</taxon>
    </lineage>
</organism>
<proteinExistence type="predicted"/>
<evidence type="ECO:0000313" key="2">
    <source>
        <dbReference type="Proteomes" id="UP000826656"/>
    </source>
</evidence>
<reference evidence="1 2" key="1">
    <citation type="journal article" date="2021" name="bioRxiv">
        <title>Chromosome-scale and haplotype-resolved genome assembly of a tetraploid potato cultivar.</title>
        <authorList>
            <person name="Sun H."/>
            <person name="Jiao W.-B."/>
            <person name="Krause K."/>
            <person name="Campoy J.A."/>
            <person name="Goel M."/>
            <person name="Folz-Donahue K."/>
            <person name="Kukat C."/>
            <person name="Huettel B."/>
            <person name="Schneeberger K."/>
        </authorList>
    </citation>
    <scope>NUCLEOTIDE SEQUENCE [LARGE SCALE GENOMIC DNA]</scope>
    <source>
        <strain evidence="1">SolTubOtavaFocal</strain>
        <tissue evidence="1">Leaves</tissue>
    </source>
</reference>
<gene>
    <name evidence="1" type="ORF">KY290_027068</name>
</gene>
<evidence type="ECO:0000313" key="1">
    <source>
        <dbReference type="EMBL" id="KAH0747836.1"/>
    </source>
</evidence>
<protein>
    <submittedName>
        <fullName evidence="1">Uncharacterized protein</fullName>
    </submittedName>
</protein>
<accession>A0ABQ7UDV2</accession>
<sequence length="358" mass="40368">MVVLDRFSGGNDPQDWILRAEQYFTCLGFSQKDWQPLPYFYLDEKLLMRFPQRTASVSLVDTSRFCIDYVHYAKFVPPATSTSPVVTLSHITSSSDLEDVVTSGNMEADHMLEILPEKYTNVNSLALPIGSMVEIATLKGMGTLQIGNEISIEADLVQQTSSIDASQVFGECSPRDMSKRYVTATSPVRGSSKQKIECEIFEEMHRVELFLEPKTIEDLCLDNFFLEIGDSIPPSSMPSDDMMLVVEHENYTEELNAHNILSQFPFNPGATSPNIVVQETVVNFCVWDPGISFKFKSLTCSTVNVKPLLLLRSTIMFCSIAYANSVILVWDPGWQCRVHFLIFLCEFTWGTSLANRKR</sequence>
<dbReference type="EMBL" id="JAIVGD010000019">
    <property type="protein sequence ID" value="KAH0747836.1"/>
    <property type="molecule type" value="Genomic_DNA"/>
</dbReference>
<comment type="caution">
    <text evidence="1">The sequence shown here is derived from an EMBL/GenBank/DDBJ whole genome shotgun (WGS) entry which is preliminary data.</text>
</comment>